<dbReference type="EMBL" id="CP120988">
    <property type="protein sequence ID" value="WLQ61599.1"/>
    <property type="molecule type" value="Genomic_DNA"/>
</dbReference>
<keyword evidence="3" id="KW-1185">Reference proteome</keyword>
<dbReference type="Gene3D" id="3.90.1580.10">
    <property type="entry name" value="paralog of FGE (formylglycine-generating enzyme)"/>
    <property type="match status" value="1"/>
</dbReference>
<feature type="domain" description="Sulfatase-modifying factor enzyme-like" evidence="1">
    <location>
        <begin position="1"/>
        <end position="277"/>
    </location>
</feature>
<name>A0ABY9J3X4_9ACTN</name>
<dbReference type="InterPro" id="IPR051043">
    <property type="entry name" value="Sulfatase_Mod_Factor_Kinase"/>
</dbReference>
<dbReference type="Proteomes" id="UP001235744">
    <property type="component" value="Chromosome"/>
</dbReference>
<dbReference type="InterPro" id="IPR042095">
    <property type="entry name" value="SUMF_sf"/>
</dbReference>
<dbReference type="PANTHER" id="PTHR23150">
    <property type="entry name" value="SULFATASE MODIFYING FACTOR 1, 2"/>
    <property type="match status" value="1"/>
</dbReference>
<protein>
    <submittedName>
        <fullName evidence="2">Formylglycine-generating enzyme family protein</fullName>
    </submittedName>
</protein>
<dbReference type="SUPFAM" id="SSF56436">
    <property type="entry name" value="C-type lectin-like"/>
    <property type="match status" value="1"/>
</dbReference>
<evidence type="ECO:0000313" key="3">
    <source>
        <dbReference type="Proteomes" id="UP001235744"/>
    </source>
</evidence>
<accession>A0ABY9J3X4</accession>
<gene>
    <name evidence="2" type="ORF">P8A19_07270</name>
</gene>
<evidence type="ECO:0000259" key="1">
    <source>
        <dbReference type="Pfam" id="PF03781"/>
    </source>
</evidence>
<sequence>MVRLDGGTFLMGNSAGDGYAADGEGPVREVLLDPFRIDTTTVTNADFATFTESSGWVTLAERFGTSFVFAGLLPGHLRAATPNVPGTPWWREVPGADWRRPEGAGSDIADRMDHPVVHVSWRDARAYARWAGKRLPTEAEWEYAARGGLVQARYPWGDAREPGGVHRMNVWQGEFPDRDTGADGYVGTAPADAYEPNGYGLHNTCGNVWEWCADWFHPTWHVTGTRNNPTGPDRAERKVMRGGSYLCHESYCFRYRVDARSSNTPDSSAGNIGFRCVTSAAQELRLPFPVPYQATPASSMTA</sequence>
<reference evidence="2 3" key="1">
    <citation type="submission" date="2023-03" db="EMBL/GenBank/DDBJ databases">
        <title>Isolation and description of six Streptomyces strains from soil environments, able to metabolize different microbial glucans.</title>
        <authorList>
            <person name="Widen T."/>
            <person name="Larsbrink J."/>
        </authorList>
    </citation>
    <scope>NUCLEOTIDE SEQUENCE [LARGE SCALE GENOMIC DNA]</scope>
    <source>
        <strain evidence="2 3">Alt2</strain>
    </source>
</reference>
<dbReference type="InterPro" id="IPR016187">
    <property type="entry name" value="CTDL_fold"/>
</dbReference>
<dbReference type="PANTHER" id="PTHR23150:SF19">
    <property type="entry name" value="FORMYLGLYCINE-GENERATING ENZYME"/>
    <property type="match status" value="1"/>
</dbReference>
<dbReference type="InterPro" id="IPR005532">
    <property type="entry name" value="SUMF_dom"/>
</dbReference>
<evidence type="ECO:0000313" key="2">
    <source>
        <dbReference type="EMBL" id="WLQ61599.1"/>
    </source>
</evidence>
<proteinExistence type="predicted"/>
<organism evidence="2 3">
    <name type="scientific">Streptomyces poriferorum</name>
    <dbReference type="NCBI Taxonomy" id="2798799"/>
    <lineage>
        <taxon>Bacteria</taxon>
        <taxon>Bacillati</taxon>
        <taxon>Actinomycetota</taxon>
        <taxon>Actinomycetes</taxon>
        <taxon>Kitasatosporales</taxon>
        <taxon>Streptomycetaceae</taxon>
        <taxon>Streptomyces</taxon>
    </lineage>
</organism>
<dbReference type="Pfam" id="PF03781">
    <property type="entry name" value="FGE-sulfatase"/>
    <property type="match status" value="1"/>
</dbReference>